<dbReference type="STRING" id="1271860.SAMN05216174_106156"/>
<sequence length="42" mass="5085">MADRARRLHFLVEGQTEETIVRDLFQPHFHDHGWVSRRLLTL</sequence>
<keyword evidence="2" id="KW-1185">Reference proteome</keyword>
<gene>
    <name evidence="1" type="ORF">SAMN05216174_106156</name>
</gene>
<evidence type="ECO:0000313" key="1">
    <source>
        <dbReference type="EMBL" id="SDC99805.1"/>
    </source>
</evidence>
<dbReference type="EMBL" id="FMZZ01000006">
    <property type="protein sequence ID" value="SDC99805.1"/>
    <property type="molecule type" value="Genomic_DNA"/>
</dbReference>
<name>A0A1G6R6U0_9PSEU</name>
<accession>A0A1G6R6U0</accession>
<protein>
    <submittedName>
        <fullName evidence="1">Uncharacterized protein</fullName>
    </submittedName>
</protein>
<organism evidence="1 2">
    <name type="scientific">Actinokineospora iranica</name>
    <dbReference type="NCBI Taxonomy" id="1271860"/>
    <lineage>
        <taxon>Bacteria</taxon>
        <taxon>Bacillati</taxon>
        <taxon>Actinomycetota</taxon>
        <taxon>Actinomycetes</taxon>
        <taxon>Pseudonocardiales</taxon>
        <taxon>Pseudonocardiaceae</taxon>
        <taxon>Actinokineospora</taxon>
    </lineage>
</organism>
<dbReference type="RefSeq" id="WP_228771638.1">
    <property type="nucleotide sequence ID" value="NZ_FMZZ01000006.1"/>
</dbReference>
<dbReference type="Proteomes" id="UP000199501">
    <property type="component" value="Unassembled WGS sequence"/>
</dbReference>
<dbReference type="AlphaFoldDB" id="A0A1G6R6U0"/>
<proteinExistence type="predicted"/>
<reference evidence="2" key="1">
    <citation type="submission" date="2016-10" db="EMBL/GenBank/DDBJ databases">
        <authorList>
            <person name="Varghese N."/>
            <person name="Submissions S."/>
        </authorList>
    </citation>
    <scope>NUCLEOTIDE SEQUENCE [LARGE SCALE GENOMIC DNA]</scope>
    <source>
        <strain evidence="2">IBRC-M 10403</strain>
    </source>
</reference>
<evidence type="ECO:0000313" key="2">
    <source>
        <dbReference type="Proteomes" id="UP000199501"/>
    </source>
</evidence>